<sequence>MTTLKVGIADPEEMKARTMRIAKGEEKPSPGDPTVWFASTESFARLLSAGNRDLLRIIHEQEPGSLEELAQITGRATPNVSRTLKKMESFGLIRMEKGQGLRLVPKVVYDRVELVLPLIERRKSKGTRK</sequence>
<comment type="caution">
    <text evidence="1">The sequence shown here is derived from an EMBL/GenBank/DDBJ whole genome shotgun (WGS) entry which is preliminary data.</text>
</comment>
<keyword evidence="2" id="KW-1185">Reference proteome</keyword>
<organism evidence="1 2">
    <name type="scientific">Brucella pseudogrignonensis</name>
    <dbReference type="NCBI Taxonomy" id="419475"/>
    <lineage>
        <taxon>Bacteria</taxon>
        <taxon>Pseudomonadati</taxon>
        <taxon>Pseudomonadota</taxon>
        <taxon>Alphaproteobacteria</taxon>
        <taxon>Hyphomicrobiales</taxon>
        <taxon>Brucellaceae</taxon>
        <taxon>Brucella/Ochrobactrum group</taxon>
        <taxon>Brucella</taxon>
    </lineage>
</organism>
<dbReference type="Gene3D" id="1.10.10.10">
    <property type="entry name" value="Winged helix-like DNA-binding domain superfamily/Winged helix DNA-binding domain"/>
    <property type="match status" value="1"/>
</dbReference>
<dbReference type="AlphaFoldDB" id="A0A256G377"/>
<dbReference type="InterPro" id="IPR036390">
    <property type="entry name" value="WH_DNA-bd_sf"/>
</dbReference>
<gene>
    <name evidence="1" type="ORF">CEV34_4890</name>
</gene>
<accession>A0A256G377</accession>
<proteinExistence type="predicted"/>
<dbReference type="Proteomes" id="UP000216188">
    <property type="component" value="Unassembled WGS sequence"/>
</dbReference>
<reference evidence="1 2" key="1">
    <citation type="submission" date="2017-07" db="EMBL/GenBank/DDBJ databases">
        <title>Phylogenetic study on the rhizospheric bacterium Ochrobactrum sp. A44.</title>
        <authorList>
            <person name="Krzyzanowska D.M."/>
            <person name="Ossowicki A."/>
            <person name="Rajewska M."/>
            <person name="Maciag T."/>
            <person name="Kaczynski Z."/>
            <person name="Czerwicka M."/>
            <person name="Jafra S."/>
        </authorList>
    </citation>
    <scope>NUCLEOTIDE SEQUENCE [LARGE SCALE GENOMIC DNA]</scope>
    <source>
        <strain evidence="1 2">CCUG 30717</strain>
    </source>
</reference>
<protein>
    <submittedName>
        <fullName evidence="1">Helix-turn-helix domain protein</fullName>
    </submittedName>
</protein>
<dbReference type="EMBL" id="NNRM01000047">
    <property type="protein sequence ID" value="OYR21529.1"/>
    <property type="molecule type" value="Genomic_DNA"/>
</dbReference>
<dbReference type="InterPro" id="IPR036388">
    <property type="entry name" value="WH-like_DNA-bd_sf"/>
</dbReference>
<dbReference type="Pfam" id="PF25212">
    <property type="entry name" value="HVO_A0114"/>
    <property type="match status" value="1"/>
</dbReference>
<evidence type="ECO:0000313" key="1">
    <source>
        <dbReference type="EMBL" id="OYR21529.1"/>
    </source>
</evidence>
<dbReference type="RefSeq" id="WP_094544694.1">
    <property type="nucleotide sequence ID" value="NZ_JBHEEM010000002.1"/>
</dbReference>
<evidence type="ECO:0000313" key="2">
    <source>
        <dbReference type="Proteomes" id="UP000216188"/>
    </source>
</evidence>
<dbReference type="SUPFAM" id="SSF46785">
    <property type="entry name" value="Winged helix' DNA-binding domain"/>
    <property type="match status" value="1"/>
</dbReference>
<name>A0A256G377_9HYPH</name>